<comment type="similarity">
    <text evidence="1">Belongs to the GST superfamily. Zeta family.</text>
</comment>
<reference evidence="4 5" key="1">
    <citation type="journal article" date="2017" name="Water Res.">
        <title>Comammox in drinking water systems.</title>
        <authorList>
            <person name="Wang Y."/>
            <person name="Ma L."/>
            <person name="Mao Y."/>
            <person name="Jiang X."/>
            <person name="Xia Y."/>
            <person name="Yu K."/>
            <person name="Li B."/>
            <person name="Zhang T."/>
        </authorList>
    </citation>
    <scope>NUCLEOTIDE SEQUENCE [LARGE SCALE GENOMIC DNA]</scope>
    <source>
        <strain evidence="4">SG_bin8</strain>
    </source>
</reference>
<dbReference type="PANTHER" id="PTHR42673">
    <property type="entry name" value="MALEYLACETOACETATE ISOMERASE"/>
    <property type="match status" value="1"/>
</dbReference>
<evidence type="ECO:0000256" key="1">
    <source>
        <dbReference type="ARBA" id="ARBA00010007"/>
    </source>
</evidence>
<dbReference type="InterPro" id="IPR010987">
    <property type="entry name" value="Glutathione-S-Trfase_C-like"/>
</dbReference>
<evidence type="ECO:0000259" key="2">
    <source>
        <dbReference type="PROSITE" id="PS50404"/>
    </source>
</evidence>
<dbReference type="EMBL" id="LWDL01000023">
    <property type="protein sequence ID" value="OQW50971.1"/>
    <property type="molecule type" value="Genomic_DNA"/>
</dbReference>
<dbReference type="Gene3D" id="3.40.30.10">
    <property type="entry name" value="Glutaredoxin"/>
    <property type="match status" value="1"/>
</dbReference>
<dbReference type="SFLD" id="SFLDS00019">
    <property type="entry name" value="Glutathione_Transferase_(cytos"/>
    <property type="match status" value="1"/>
</dbReference>
<dbReference type="NCBIfam" id="TIGR01262">
    <property type="entry name" value="maiA"/>
    <property type="match status" value="1"/>
</dbReference>
<dbReference type="Pfam" id="PF02798">
    <property type="entry name" value="GST_N"/>
    <property type="match status" value="1"/>
</dbReference>
<dbReference type="InterPro" id="IPR040079">
    <property type="entry name" value="Glutathione_S-Trfase"/>
</dbReference>
<dbReference type="GO" id="GO:0005737">
    <property type="term" value="C:cytoplasm"/>
    <property type="evidence" value="ECO:0007669"/>
    <property type="project" value="InterPro"/>
</dbReference>
<dbReference type="InterPro" id="IPR034330">
    <property type="entry name" value="GST_Zeta_C"/>
</dbReference>
<dbReference type="GO" id="GO:0006559">
    <property type="term" value="P:L-phenylalanine catabolic process"/>
    <property type="evidence" value="ECO:0007669"/>
    <property type="project" value="TreeGrafter"/>
</dbReference>
<dbReference type="PROSITE" id="PS50404">
    <property type="entry name" value="GST_NTER"/>
    <property type="match status" value="1"/>
</dbReference>
<dbReference type="GO" id="GO:0006749">
    <property type="term" value="P:glutathione metabolic process"/>
    <property type="evidence" value="ECO:0007669"/>
    <property type="project" value="TreeGrafter"/>
</dbReference>
<organism evidence="4 5">
    <name type="scientific">Candidatus Raskinella chloraquaticus</name>
    <dbReference type="NCBI Taxonomy" id="1951219"/>
    <lineage>
        <taxon>Bacteria</taxon>
        <taxon>Pseudomonadati</taxon>
        <taxon>Pseudomonadota</taxon>
        <taxon>Alphaproteobacteria</taxon>
        <taxon>Hyphomicrobiales</taxon>
        <taxon>Phreatobacteraceae</taxon>
        <taxon>Candidatus Raskinella</taxon>
    </lineage>
</organism>
<name>A0A1W9HUS4_9HYPH</name>
<dbReference type="InterPro" id="IPR036282">
    <property type="entry name" value="Glutathione-S-Trfase_C_sf"/>
</dbReference>
<sequence length="213" mass="23470">MIFYGYFRSSAAYRCRIAFNLKGLSPQTVFINLREGAQKAPDFLALNPHGMVPAVASQGHFLTQSLAIIEWLEETHPAPALLPRDPFARAYVRSLALSIACDIHPLQNLRVLKHVRDSYGLDQTGVDQWCRRWIESGLASLEEMVNRAGTAGRFLYGDEPGLADICLVPQMFSAVRFGADTSRLATLNRVAAHCGTLPAFADAHPARQADADM</sequence>
<dbReference type="STRING" id="1827387.A4S15_12840"/>
<dbReference type="InterPro" id="IPR036249">
    <property type="entry name" value="Thioredoxin-like_sf"/>
</dbReference>
<dbReference type="AlphaFoldDB" id="A0A1W9HUS4"/>
<protein>
    <submittedName>
        <fullName evidence="4">Maleylacetoacetate isomerase</fullName>
    </submittedName>
</protein>
<dbReference type="InterPro" id="IPR005955">
    <property type="entry name" value="GST_Zeta"/>
</dbReference>
<dbReference type="PROSITE" id="PS50405">
    <property type="entry name" value="GST_CTER"/>
    <property type="match status" value="1"/>
</dbReference>
<dbReference type="InterPro" id="IPR034333">
    <property type="entry name" value="GST_Zeta_N"/>
</dbReference>
<dbReference type="SUPFAM" id="SSF47616">
    <property type="entry name" value="GST C-terminal domain-like"/>
    <property type="match status" value="1"/>
</dbReference>
<evidence type="ECO:0000313" key="5">
    <source>
        <dbReference type="Proteomes" id="UP000192872"/>
    </source>
</evidence>
<gene>
    <name evidence="4" type="ORF">A4S15_12840</name>
</gene>
<evidence type="ECO:0000259" key="3">
    <source>
        <dbReference type="PROSITE" id="PS50405"/>
    </source>
</evidence>
<feature type="domain" description="GST C-terminal" evidence="3">
    <location>
        <begin position="85"/>
        <end position="213"/>
    </location>
</feature>
<dbReference type="InterPro" id="IPR004045">
    <property type="entry name" value="Glutathione_S-Trfase_N"/>
</dbReference>
<keyword evidence="4" id="KW-0413">Isomerase</keyword>
<dbReference type="CDD" id="cd03191">
    <property type="entry name" value="GST_C_Zeta"/>
    <property type="match status" value="1"/>
</dbReference>
<evidence type="ECO:0000313" key="4">
    <source>
        <dbReference type="EMBL" id="OQW50971.1"/>
    </source>
</evidence>
<dbReference type="PANTHER" id="PTHR42673:SF4">
    <property type="entry name" value="MALEYLACETOACETATE ISOMERASE"/>
    <property type="match status" value="1"/>
</dbReference>
<dbReference type="RefSeq" id="WP_376800446.1">
    <property type="nucleotide sequence ID" value="NZ_DBNB01000027.1"/>
</dbReference>
<feature type="domain" description="GST N-terminal" evidence="2">
    <location>
        <begin position="1"/>
        <end position="80"/>
    </location>
</feature>
<dbReference type="GO" id="GO:0004364">
    <property type="term" value="F:glutathione transferase activity"/>
    <property type="evidence" value="ECO:0007669"/>
    <property type="project" value="TreeGrafter"/>
</dbReference>
<dbReference type="CDD" id="cd03042">
    <property type="entry name" value="GST_N_Zeta"/>
    <property type="match status" value="1"/>
</dbReference>
<dbReference type="GO" id="GO:0016034">
    <property type="term" value="F:maleylacetoacetate isomerase activity"/>
    <property type="evidence" value="ECO:0007669"/>
    <property type="project" value="TreeGrafter"/>
</dbReference>
<dbReference type="Gene3D" id="1.20.1050.10">
    <property type="match status" value="1"/>
</dbReference>
<dbReference type="SFLD" id="SFLDG00358">
    <property type="entry name" value="Main_(cytGST)"/>
    <property type="match status" value="1"/>
</dbReference>
<dbReference type="SUPFAM" id="SSF52833">
    <property type="entry name" value="Thioredoxin-like"/>
    <property type="match status" value="1"/>
</dbReference>
<comment type="caution">
    <text evidence="4">The sequence shown here is derived from an EMBL/GenBank/DDBJ whole genome shotgun (WGS) entry which is preliminary data.</text>
</comment>
<dbReference type="Proteomes" id="UP000192872">
    <property type="component" value="Unassembled WGS sequence"/>
</dbReference>
<accession>A0A1W9HUS4</accession>
<proteinExistence type="inferred from homology"/>